<reference evidence="2" key="1">
    <citation type="submission" date="2016-11" db="UniProtKB">
        <authorList>
            <consortium name="WormBaseParasite"/>
        </authorList>
    </citation>
    <scope>IDENTIFICATION</scope>
    <source>
        <strain evidence="2">pt0022</strain>
    </source>
</reference>
<evidence type="ECO:0000256" key="1">
    <source>
        <dbReference type="SAM" id="Phobius"/>
    </source>
</evidence>
<keyword evidence="1" id="KW-0472">Membrane</keyword>
<name>A0A1I8EY16_WUCBA</name>
<evidence type="ECO:0000313" key="2">
    <source>
        <dbReference type="WBParaSite" id="maker-PairedContig_668-snap-gene-0.11-mRNA-1"/>
    </source>
</evidence>
<keyword evidence="1" id="KW-0812">Transmembrane</keyword>
<sequence length="338" mass="39554">MGICKIKLVKCASEKTENIKRYLTSCKKEKKGNELIIYIIQIIKHFASIGYRRNIDIVVIGRYRRILLYHLSSLVSATVVITLYLKKKEKGKTKYSKAQQITITKHISSIRQTVRVRGEEMHILLIPHIFEICTAVIIMLVLLFWPVYICREITDNELEKAYINDEQCALELRENLKLVKNDTVVEILQQQQQQQFDDPIDNITWLNIRHEYYYEKFTTNSICVLLGFRQRFGATNKQYGSALTIIDFNWNGTIETLRNLGASFPFEWKICKYVAWFWAIFATLELLMIKCCQNIVIKFDKPFNLTIVNLSNDYLFVDESAPPYPNDYDTIKSAADLM</sequence>
<keyword evidence="1" id="KW-1133">Transmembrane helix</keyword>
<protein>
    <submittedName>
        <fullName evidence="2">Uncharacterized protein</fullName>
    </submittedName>
</protein>
<proteinExistence type="predicted"/>
<organism evidence="2">
    <name type="scientific">Wuchereria bancrofti</name>
    <dbReference type="NCBI Taxonomy" id="6293"/>
    <lineage>
        <taxon>Eukaryota</taxon>
        <taxon>Metazoa</taxon>
        <taxon>Ecdysozoa</taxon>
        <taxon>Nematoda</taxon>
        <taxon>Chromadorea</taxon>
        <taxon>Rhabditida</taxon>
        <taxon>Spirurina</taxon>
        <taxon>Spiruromorpha</taxon>
        <taxon>Filarioidea</taxon>
        <taxon>Onchocercidae</taxon>
        <taxon>Wuchereria</taxon>
    </lineage>
</organism>
<accession>A0A1I8EY16</accession>
<feature type="transmembrane region" description="Helical" evidence="1">
    <location>
        <begin position="123"/>
        <end position="148"/>
    </location>
</feature>
<dbReference type="WBParaSite" id="maker-PairedContig_668-snap-gene-0.11-mRNA-1">
    <property type="protein sequence ID" value="maker-PairedContig_668-snap-gene-0.11-mRNA-1"/>
    <property type="gene ID" value="maker-PairedContig_668-snap-gene-0.11"/>
</dbReference>
<feature type="transmembrane region" description="Helical" evidence="1">
    <location>
        <begin position="66"/>
        <end position="85"/>
    </location>
</feature>
<dbReference type="AlphaFoldDB" id="A0A1I8EY16"/>